<protein>
    <recommendedName>
        <fullName evidence="1">TRPM SLOG domain-containing protein</fullName>
    </recommendedName>
</protein>
<feature type="domain" description="TRPM SLOG" evidence="1">
    <location>
        <begin position="157"/>
        <end position="275"/>
    </location>
</feature>
<dbReference type="InterPro" id="IPR041491">
    <property type="entry name" value="TRPM_SLOG"/>
</dbReference>
<feature type="domain" description="TRPM SLOG" evidence="1">
    <location>
        <begin position="88"/>
        <end position="149"/>
    </location>
</feature>
<accession>A0ABQ7TB79</accession>
<dbReference type="EMBL" id="JAIPUX010000521">
    <property type="protein sequence ID" value="KAH0626690.1"/>
    <property type="molecule type" value="Genomic_DNA"/>
</dbReference>
<dbReference type="Pfam" id="PF18139">
    <property type="entry name" value="LSDAT_euk"/>
    <property type="match status" value="2"/>
</dbReference>
<evidence type="ECO:0000259" key="1">
    <source>
        <dbReference type="Pfam" id="PF18139"/>
    </source>
</evidence>
<name>A0ABQ7TB79_PHRPL</name>
<gene>
    <name evidence="2" type="ORF">JD844_001797</name>
</gene>
<dbReference type="InterPro" id="IPR050927">
    <property type="entry name" value="TRPM"/>
</dbReference>
<sequence length="350" mass="37892">MANPNQKDQAWIPKLFKKKVCTTFIEQPGEPGLCQCGSPRSNHGSVATEDAFGAAIVSKWDSAQHTTEGPTDAYGEVEFVGAGRRPSKFIRLSDTSDPAAAYGLVTHHWKIPHPNLVVSVVGGEGEVRVRAWLKDVLRKGLVKAAQSTARYPRTVPVSPFCPLDSNHSAFFLVDNGTEGKAGGEASFRARLEHYIAQQKTSGVCASSPHFPILTPTGCGSIEIPVLVLLISGDSSMFKRVSEAVHASIPCLLLAGTGGAADCLAELLEETQPGEPLKTLAMKKMQGKFPDNELEHLAEEVERIGALRELVTVYSDQEACRRSNEATSYLDELRLAVAWNRVDIASTELKR</sequence>
<evidence type="ECO:0000313" key="3">
    <source>
        <dbReference type="Proteomes" id="UP000826234"/>
    </source>
</evidence>
<organism evidence="2 3">
    <name type="scientific">Phrynosoma platyrhinos</name>
    <name type="common">Desert horned lizard</name>
    <dbReference type="NCBI Taxonomy" id="52577"/>
    <lineage>
        <taxon>Eukaryota</taxon>
        <taxon>Metazoa</taxon>
        <taxon>Chordata</taxon>
        <taxon>Craniata</taxon>
        <taxon>Vertebrata</taxon>
        <taxon>Euteleostomi</taxon>
        <taxon>Lepidosauria</taxon>
        <taxon>Squamata</taxon>
        <taxon>Bifurcata</taxon>
        <taxon>Unidentata</taxon>
        <taxon>Episquamata</taxon>
        <taxon>Toxicofera</taxon>
        <taxon>Iguania</taxon>
        <taxon>Phrynosomatidae</taxon>
        <taxon>Phrynosomatinae</taxon>
        <taxon>Phrynosoma</taxon>
    </lineage>
</organism>
<reference evidence="2 3" key="1">
    <citation type="journal article" date="2022" name="Gigascience">
        <title>A chromosome-level genome assembly and annotation of the desert horned lizard, Phrynosoma platyrhinos, provides insight into chromosomal rearrangements among reptiles.</title>
        <authorList>
            <person name="Koochekian N."/>
            <person name="Ascanio A."/>
            <person name="Farleigh K."/>
            <person name="Card D.C."/>
            <person name="Schield D.R."/>
            <person name="Castoe T.A."/>
            <person name="Jezkova T."/>
        </authorList>
    </citation>
    <scope>NUCLEOTIDE SEQUENCE [LARGE SCALE GENOMIC DNA]</scope>
    <source>
        <strain evidence="2">NK-2021</strain>
    </source>
</reference>
<proteinExistence type="predicted"/>
<dbReference type="PANTHER" id="PTHR13800">
    <property type="entry name" value="TRANSIENT RECEPTOR POTENTIAL CATION CHANNEL, SUBFAMILY M, MEMBER 6"/>
    <property type="match status" value="1"/>
</dbReference>
<dbReference type="PANTHER" id="PTHR13800:SF6">
    <property type="entry name" value="TRANSIENT RECEPTOR POTENTIAL CATION CHANNEL SUBFAMILY M MEMBER 4"/>
    <property type="match status" value="1"/>
</dbReference>
<keyword evidence="3" id="KW-1185">Reference proteome</keyword>
<evidence type="ECO:0000313" key="2">
    <source>
        <dbReference type="EMBL" id="KAH0626690.1"/>
    </source>
</evidence>
<comment type="caution">
    <text evidence="2">The sequence shown here is derived from an EMBL/GenBank/DDBJ whole genome shotgun (WGS) entry which is preliminary data.</text>
</comment>
<dbReference type="Proteomes" id="UP000826234">
    <property type="component" value="Unassembled WGS sequence"/>
</dbReference>